<dbReference type="AlphaFoldDB" id="F9QDT9"/>
<dbReference type="PANTHER" id="PTHR23159:SF31">
    <property type="entry name" value="CENTROSOME-ASSOCIATED PROTEIN CEP250 ISOFORM X1"/>
    <property type="match status" value="1"/>
</dbReference>
<sequence>MTKNSNKKRWSIVALSSAAVLAATLIPLSVKYCSAVKTIEKRDEEIKLLKLKISSLSAEKEKLISERDELSKKISSLQTKYDELKLNYDKTLTNFKSITGSILDRSNSYKAMLERYYNNADTENETENTNNNEEVLSFEAELEKIRNGIQEKITQYVKLLTEKIDLYKSKNAELMNNNDEINLLIKGLEDIKNFGVNIPLETSEDIVKATQWISMSDKEVLSILEKINAKYENYISELKEIITQKDKIIENSFNTARELVNQAIKTTENQIDYLASLKEIVYKFVNRDYSSYGSDEFANSMRNEALSLINEINDYSSSAQKVLDQAKADYQKALKSKNIEDFSNINIESFPIKNKTFTKLIEALNQRDYEALFNKNAENWINYTKALHEYKLKQQENSELQQKINLANNTIETLKLDITNKESLITNLETKLKDNLVNTITHTSDLLNDLITTLEADNLKEINEIATPLKEQYEILKQILLEVNEADFVEKNSEKVYLAIDTIQNILETYKSARVLPLEAIVINLAEKIRELNEERDSLSTELDSANNTIKAKENEIESLNNRILELSENITENEAEIENLNKQRSALISEKEQLTLEKTTLESKLSAKENELSSKNTEYEQAKSNYETQLREKDLRISDLERQLREQGGSNSALESEIAALKRDKSNLSSQVSSLTNQLSTVKSERDRIKSELASAQSTIREKQARIEKLEKDVEHYKNKETPNPVQPTPPAPLPNPVVSNKSVVIGYDLLSEEYPKYTLTSAAAAVINSWNWFKPLLLDTTKISEWFEHNGKRPTQGSNYSGDLGKVKNQFFLRKGIKEKVRIPENAKSAKMKLLVNGADTQITLTKGPDSWLGTIKFTPKAKANFDLNWVSITRTPNGSYYNGIPRDFTETRTPKSEKWEWPISSQSLSLSIPFTSSPGNLEAINRWDMITKEFSKPTGEDIKITGDLDIFKGINSITILEISWEE</sequence>
<dbReference type="STRING" id="1034808.GIG_02823"/>
<feature type="coiled-coil region" evidence="1">
    <location>
        <begin position="383"/>
        <end position="431"/>
    </location>
</feature>
<feature type="coiled-coil region" evidence="1">
    <location>
        <begin position="157"/>
        <end position="191"/>
    </location>
</feature>
<dbReference type="EMBL" id="AFVJ01000024">
    <property type="protein sequence ID" value="EGS29116.1"/>
    <property type="molecule type" value="Genomic_DNA"/>
</dbReference>
<name>F9QDT9_9BACT</name>
<feature type="coiled-coil region" evidence="1">
    <location>
        <begin position="39"/>
        <end position="94"/>
    </location>
</feature>
<feature type="region of interest" description="Disordered" evidence="2">
    <location>
        <begin position="608"/>
        <end position="628"/>
    </location>
</feature>
<reference evidence="3 4" key="1">
    <citation type="journal article" date="2011" name="J. Bacteriol.">
        <title>Genome Sequence of Duck Pathogen Mycoplasma anatis Strain 1340.</title>
        <authorList>
            <person name="Guo Z."/>
            <person name="Chen P."/>
            <person name="Ren P."/>
            <person name="Kuang S."/>
            <person name="Zhou Z."/>
            <person name="Li Z."/>
            <person name="Liu M."/>
            <person name="Shi D."/>
            <person name="Xiao Y."/>
            <person name="Wang X."/>
            <person name="Zhou R."/>
            <person name="Jin H."/>
            <person name="Bi D."/>
        </authorList>
    </citation>
    <scope>NUCLEOTIDE SEQUENCE [LARGE SCALE GENOMIC DNA]</scope>
    <source>
        <strain evidence="3 4">1340</strain>
    </source>
</reference>
<comment type="caution">
    <text evidence="3">The sequence shown here is derived from an EMBL/GenBank/DDBJ whole genome shotgun (WGS) entry which is preliminary data.</text>
</comment>
<evidence type="ECO:0000313" key="3">
    <source>
        <dbReference type="EMBL" id="EGS29116.1"/>
    </source>
</evidence>
<dbReference type="PANTHER" id="PTHR23159">
    <property type="entry name" value="CENTROSOMAL PROTEIN 2"/>
    <property type="match status" value="1"/>
</dbReference>
<gene>
    <name evidence="3" type="ORF">GIG_02823</name>
</gene>
<dbReference type="Proteomes" id="UP000005055">
    <property type="component" value="Unassembled WGS sequence"/>
</dbReference>
<accession>F9QDT9</accession>
<evidence type="ECO:0000313" key="4">
    <source>
        <dbReference type="Proteomes" id="UP000005055"/>
    </source>
</evidence>
<proteinExistence type="predicted"/>
<feature type="compositionally biased region" description="Basic and acidic residues" evidence="2">
    <location>
        <begin position="608"/>
        <end position="622"/>
    </location>
</feature>
<keyword evidence="1" id="KW-0175">Coiled coil</keyword>
<dbReference type="GeneID" id="65653503"/>
<dbReference type="Gene3D" id="1.10.287.1490">
    <property type="match status" value="1"/>
</dbReference>
<keyword evidence="4" id="KW-1185">Reference proteome</keyword>
<organism evidence="3 4">
    <name type="scientific">Mycoplasmopsis anatis 1340</name>
    <dbReference type="NCBI Taxonomy" id="1034808"/>
    <lineage>
        <taxon>Bacteria</taxon>
        <taxon>Bacillati</taxon>
        <taxon>Mycoplasmatota</taxon>
        <taxon>Mycoplasmoidales</taxon>
        <taxon>Metamycoplasmataceae</taxon>
        <taxon>Mycoplasmopsis</taxon>
    </lineage>
</organism>
<dbReference type="RefSeq" id="WP_006886660.1">
    <property type="nucleotide sequence ID" value="NZ_AFVJ01000024.1"/>
</dbReference>
<evidence type="ECO:0000256" key="2">
    <source>
        <dbReference type="SAM" id="MobiDB-lite"/>
    </source>
</evidence>
<protein>
    <submittedName>
        <fullName evidence="3">Uncharacterized protein</fullName>
    </submittedName>
</protein>
<evidence type="ECO:0000256" key="1">
    <source>
        <dbReference type="SAM" id="Coils"/>
    </source>
</evidence>